<dbReference type="GO" id="GO:0051539">
    <property type="term" value="F:4 iron, 4 sulfur cluster binding"/>
    <property type="evidence" value="ECO:0007669"/>
    <property type="project" value="UniProtKB-KW"/>
</dbReference>
<dbReference type="SUPFAM" id="SSF142019">
    <property type="entry name" value="Nqo1 FMN-binding domain-like"/>
    <property type="match status" value="1"/>
</dbReference>
<dbReference type="Proteomes" id="UP000033558">
    <property type="component" value="Unassembled WGS sequence"/>
</dbReference>
<dbReference type="Pfam" id="PF13375">
    <property type="entry name" value="RnfC_N"/>
    <property type="match status" value="1"/>
</dbReference>
<keyword evidence="3" id="KW-0479">Metal-binding</keyword>
<accession>A0A0F4M072</accession>
<gene>
    <name evidence="10" type="ORF">JG30_01520</name>
</gene>
<keyword evidence="7" id="KW-0411">Iron-sulfur</keyword>
<evidence type="ECO:0000256" key="2">
    <source>
        <dbReference type="ARBA" id="ARBA00022485"/>
    </source>
</evidence>
<evidence type="ECO:0000259" key="9">
    <source>
        <dbReference type="Pfam" id="PF13375"/>
    </source>
</evidence>
<feature type="domain" description="RnfC Barrel sandwich hybrid" evidence="9">
    <location>
        <begin position="5"/>
        <end position="59"/>
    </location>
</feature>
<evidence type="ECO:0000256" key="1">
    <source>
        <dbReference type="ARBA" id="ARBA00022448"/>
    </source>
</evidence>
<comment type="caution">
    <text evidence="10">The sequence shown here is derived from an EMBL/GenBank/DDBJ whole genome shotgun (WGS) entry which is preliminary data.</text>
</comment>
<evidence type="ECO:0000256" key="5">
    <source>
        <dbReference type="ARBA" id="ARBA00022982"/>
    </source>
</evidence>
<dbReference type="HOGENOM" id="CLU_051682_0_0_9"/>
<proteinExistence type="predicted"/>
<dbReference type="Pfam" id="PF01512">
    <property type="entry name" value="Complex1_51K"/>
    <property type="match status" value="1"/>
</dbReference>
<dbReference type="EMBL" id="JXJQ01000002">
    <property type="protein sequence ID" value="KJY63241.1"/>
    <property type="molecule type" value="Genomic_DNA"/>
</dbReference>
<dbReference type="PANTHER" id="PTHR43034">
    <property type="entry name" value="ION-TRANSLOCATING OXIDOREDUCTASE COMPLEX SUBUNIT C"/>
    <property type="match status" value="1"/>
</dbReference>
<sequence length="437" mass="46892">MTLIKLPLKQSVGGPDKPTVNVGDSVRCGQAIAVPQGLGAKLHASVDGEVTNVTDKVIEIKASDQQTYDYVKIPAELSNLEAIKEAGIVGCGGAGFPAYNKYAQQIPDGHLFINAAECEPILGHNISRIITDAEKIIRGIEYVKEIVGAKDVAIAIKRKHTNAVALLEEAIRGHDDISLELMLNRYPEGEERAIIRDSKLHKLLKTDDLPYAANAIVTNVETVFRVAEAIEDRKPVISKDITVAGRLHGDNEVVEVKKDVPIGTMVGNILEDYPNMAQYGELIMGGPFTGSRTDIAAPITKTSGGIIATIPFPSLKGKKVGLLACACSATPERMKEIAASMDAEVVGVEWCKNAVVNEKTGHAKCINPGICPGQAEKVLKLRADGADTLLVGNCTDCTNTVMGIAPKLNLPVVHTTDFARRATGERIMRHMLPENDQ</sequence>
<evidence type="ECO:0000256" key="7">
    <source>
        <dbReference type="ARBA" id="ARBA00023014"/>
    </source>
</evidence>
<keyword evidence="2" id="KW-0004">4Fe-4S</keyword>
<dbReference type="OrthoDB" id="9767754at2"/>
<dbReference type="GO" id="GO:0046872">
    <property type="term" value="F:metal ion binding"/>
    <property type="evidence" value="ECO:0007669"/>
    <property type="project" value="UniProtKB-KW"/>
</dbReference>
<dbReference type="InterPro" id="IPR026902">
    <property type="entry name" value="RnfC_N"/>
</dbReference>
<dbReference type="InterPro" id="IPR037225">
    <property type="entry name" value="Nuo51_FMN-bd_sf"/>
</dbReference>
<evidence type="ECO:0000313" key="10">
    <source>
        <dbReference type="EMBL" id="KJY63241.1"/>
    </source>
</evidence>
<keyword evidence="1" id="KW-0813">Transport</keyword>
<dbReference type="PATRIC" id="fig|1218492.5.peg.265"/>
<dbReference type="STRING" id="1218492.JG30_01520"/>
<reference evidence="10 11" key="1">
    <citation type="submission" date="2015-01" db="EMBL/GenBank/DDBJ databases">
        <title>Comparative genomics of the lactic acid bacteria isolated from the honey bee gut.</title>
        <authorList>
            <person name="Ellegaard K.M."/>
            <person name="Tamarit D."/>
            <person name="Javelind E."/>
            <person name="Olofsson T."/>
            <person name="Andersson S.G."/>
            <person name="Vasquez A."/>
        </authorList>
    </citation>
    <scope>NUCLEOTIDE SEQUENCE [LARGE SCALE GENOMIC DNA]</scope>
    <source>
        <strain evidence="10 11">Bin4</strain>
    </source>
</reference>
<dbReference type="AlphaFoldDB" id="A0A0F4M072"/>
<dbReference type="RefSeq" id="WP_052725141.1">
    <property type="nucleotide sequence ID" value="NZ_JBHSZT010000003.1"/>
</dbReference>
<dbReference type="InterPro" id="IPR011538">
    <property type="entry name" value="Nuo51_FMN-bd"/>
</dbReference>
<organism evidence="10 11">
    <name type="scientific">Bombilactobacillus mellifer</name>
    <dbReference type="NCBI Taxonomy" id="1218492"/>
    <lineage>
        <taxon>Bacteria</taxon>
        <taxon>Bacillati</taxon>
        <taxon>Bacillota</taxon>
        <taxon>Bacilli</taxon>
        <taxon>Lactobacillales</taxon>
        <taxon>Lactobacillaceae</taxon>
        <taxon>Bombilactobacillus</taxon>
    </lineage>
</organism>
<evidence type="ECO:0000313" key="11">
    <source>
        <dbReference type="Proteomes" id="UP000033558"/>
    </source>
</evidence>
<dbReference type="PANTHER" id="PTHR43034:SF2">
    <property type="entry name" value="ION-TRANSLOCATING OXIDOREDUCTASE COMPLEX SUBUNIT C"/>
    <property type="match status" value="1"/>
</dbReference>
<dbReference type="GO" id="GO:0009055">
    <property type="term" value="F:electron transfer activity"/>
    <property type="evidence" value="ECO:0007669"/>
    <property type="project" value="InterPro"/>
</dbReference>
<dbReference type="InterPro" id="IPR031001">
    <property type="entry name" value="PR_assoc_PrdC"/>
</dbReference>
<evidence type="ECO:0000259" key="8">
    <source>
        <dbReference type="Pfam" id="PF01512"/>
    </source>
</evidence>
<evidence type="ECO:0000256" key="6">
    <source>
        <dbReference type="ARBA" id="ARBA00023004"/>
    </source>
</evidence>
<evidence type="ECO:0000256" key="3">
    <source>
        <dbReference type="ARBA" id="ARBA00022723"/>
    </source>
</evidence>
<evidence type="ECO:0000256" key="4">
    <source>
        <dbReference type="ARBA" id="ARBA00022737"/>
    </source>
</evidence>
<keyword evidence="6" id="KW-0408">Iron</keyword>
<dbReference type="GO" id="GO:0016020">
    <property type="term" value="C:membrane"/>
    <property type="evidence" value="ECO:0007669"/>
    <property type="project" value="InterPro"/>
</dbReference>
<protein>
    <submittedName>
        <fullName evidence="10">Respiratory-chain NADH dehydrogenase 51 Kd subunit</fullName>
    </submittedName>
</protein>
<dbReference type="Gene3D" id="3.40.50.11540">
    <property type="entry name" value="NADH-ubiquinone oxidoreductase 51kDa subunit"/>
    <property type="match status" value="1"/>
</dbReference>
<name>A0A0F4M072_9LACO</name>
<keyword evidence="5" id="KW-0249">Electron transport</keyword>
<dbReference type="NCBIfam" id="TIGR04481">
    <property type="entry name" value="PR_assoc_PrdC"/>
    <property type="match status" value="1"/>
</dbReference>
<keyword evidence="4" id="KW-0677">Repeat</keyword>
<dbReference type="InterPro" id="IPR010208">
    <property type="entry name" value="Ion_transpt_RnfC/RsxC"/>
</dbReference>
<keyword evidence="11" id="KW-1185">Reference proteome</keyword>
<feature type="domain" description="NADH-ubiquinone oxidoreductase 51kDa subunit FMN-binding" evidence="8">
    <location>
        <begin position="83"/>
        <end position="227"/>
    </location>
</feature>